<dbReference type="SUPFAM" id="SSF50685">
    <property type="entry name" value="Barwin-like endoglucanases"/>
    <property type="match status" value="1"/>
</dbReference>
<dbReference type="SUPFAM" id="SSF110997">
    <property type="entry name" value="Sporulation related repeat"/>
    <property type="match status" value="1"/>
</dbReference>
<dbReference type="CDD" id="cd22268">
    <property type="entry name" value="DPBB_RlpA-like"/>
    <property type="match status" value="1"/>
</dbReference>
<keyword evidence="2 4" id="KW-0456">Lyase</keyword>
<name>A0A2V1JYA6_9BURK</name>
<gene>
    <name evidence="4" type="primary">rlpA</name>
    <name evidence="8" type="ORF">DD235_05915</name>
</gene>
<evidence type="ECO:0000256" key="3">
    <source>
        <dbReference type="ARBA" id="ARBA00023316"/>
    </source>
</evidence>
<dbReference type="HAMAP" id="MF_02071">
    <property type="entry name" value="RlpA"/>
    <property type="match status" value="1"/>
</dbReference>
<evidence type="ECO:0000313" key="8">
    <source>
        <dbReference type="EMBL" id="PWF23872.1"/>
    </source>
</evidence>
<feature type="compositionally biased region" description="Polar residues" evidence="6">
    <location>
        <begin position="226"/>
        <end position="235"/>
    </location>
</feature>
<dbReference type="Pfam" id="PF03330">
    <property type="entry name" value="DPBB_1"/>
    <property type="match status" value="1"/>
</dbReference>
<evidence type="ECO:0000256" key="4">
    <source>
        <dbReference type="HAMAP-Rule" id="MF_02071"/>
    </source>
</evidence>
<dbReference type="PROSITE" id="PS51257">
    <property type="entry name" value="PROKAR_LIPOPROTEIN"/>
    <property type="match status" value="1"/>
</dbReference>
<evidence type="ECO:0000259" key="7">
    <source>
        <dbReference type="PROSITE" id="PS51724"/>
    </source>
</evidence>
<keyword evidence="4" id="KW-0472">Membrane</keyword>
<evidence type="ECO:0000256" key="5">
    <source>
        <dbReference type="RuleBase" id="RU003495"/>
    </source>
</evidence>
<dbReference type="Proteomes" id="UP000245212">
    <property type="component" value="Unassembled WGS sequence"/>
</dbReference>
<dbReference type="Pfam" id="PF05036">
    <property type="entry name" value="SPOR"/>
    <property type="match status" value="1"/>
</dbReference>
<protein>
    <recommendedName>
        <fullName evidence="4">Endolytic peptidoglycan transglycosylase RlpA</fullName>
        <ecNumber evidence="4">4.2.2.-</ecNumber>
    </recommendedName>
</protein>
<dbReference type="GO" id="GO:0000270">
    <property type="term" value="P:peptidoglycan metabolic process"/>
    <property type="evidence" value="ECO:0007669"/>
    <property type="project" value="UniProtKB-UniRule"/>
</dbReference>
<dbReference type="PROSITE" id="PS51724">
    <property type="entry name" value="SPOR"/>
    <property type="match status" value="1"/>
</dbReference>
<keyword evidence="9" id="KW-1185">Reference proteome</keyword>
<dbReference type="InterPro" id="IPR036680">
    <property type="entry name" value="SPOR-like_sf"/>
</dbReference>
<comment type="subcellular location">
    <subcellularLocation>
        <location evidence="4">Cell membrane</location>
        <topology evidence="4">Lipid-anchor</topology>
    </subcellularLocation>
</comment>
<accession>A0A2V1JYA6</accession>
<dbReference type="EC" id="4.2.2.-" evidence="4"/>
<dbReference type="InterPro" id="IPR009009">
    <property type="entry name" value="RlpA-like_DPBB"/>
</dbReference>
<dbReference type="EMBL" id="QETA01000002">
    <property type="protein sequence ID" value="PWF23872.1"/>
    <property type="molecule type" value="Genomic_DNA"/>
</dbReference>
<dbReference type="InterPro" id="IPR012997">
    <property type="entry name" value="RplA"/>
</dbReference>
<comment type="caution">
    <text evidence="8">The sequence shown here is derived from an EMBL/GenBank/DDBJ whole genome shotgun (WGS) entry which is preliminary data.</text>
</comment>
<dbReference type="GO" id="GO:0008932">
    <property type="term" value="F:lytic endotransglycosylase activity"/>
    <property type="evidence" value="ECO:0007669"/>
    <property type="project" value="UniProtKB-UniRule"/>
</dbReference>
<dbReference type="FunFam" id="2.40.40.10:FF:000003">
    <property type="entry name" value="Endolytic peptidoglycan transglycosylase RlpA"/>
    <property type="match status" value="1"/>
</dbReference>
<evidence type="ECO:0000256" key="6">
    <source>
        <dbReference type="SAM" id="MobiDB-lite"/>
    </source>
</evidence>
<evidence type="ECO:0000256" key="2">
    <source>
        <dbReference type="ARBA" id="ARBA00023239"/>
    </source>
</evidence>
<feature type="domain" description="SPOR" evidence="7">
    <location>
        <begin position="261"/>
        <end position="340"/>
    </location>
</feature>
<dbReference type="InterPro" id="IPR034718">
    <property type="entry name" value="RlpA"/>
</dbReference>
<keyword evidence="1" id="KW-0732">Signal</keyword>
<dbReference type="AlphaFoldDB" id="A0A2V1JYA6"/>
<keyword evidence="3 4" id="KW-0961">Cell wall biogenesis/degradation</keyword>
<dbReference type="NCBIfam" id="TIGR00413">
    <property type="entry name" value="rlpA"/>
    <property type="match status" value="1"/>
</dbReference>
<evidence type="ECO:0000313" key="9">
    <source>
        <dbReference type="Proteomes" id="UP000245212"/>
    </source>
</evidence>
<reference evidence="9" key="1">
    <citation type="submission" date="2018-05" db="EMBL/GenBank/DDBJ databases">
        <authorList>
            <person name="Li Y."/>
        </authorList>
    </citation>
    <scope>NUCLEOTIDE SEQUENCE [LARGE SCALE GENOMIC DNA]</scope>
    <source>
        <strain evidence="9">3d-2-2</strain>
    </source>
</reference>
<keyword evidence="4 8" id="KW-0449">Lipoprotein</keyword>
<dbReference type="GO" id="GO:0042834">
    <property type="term" value="F:peptidoglycan binding"/>
    <property type="evidence" value="ECO:0007669"/>
    <property type="project" value="InterPro"/>
</dbReference>
<evidence type="ECO:0000256" key="1">
    <source>
        <dbReference type="ARBA" id="ARBA00022729"/>
    </source>
</evidence>
<organism evidence="8 9">
    <name type="scientific">Corticimicrobacter populi</name>
    <dbReference type="NCBI Taxonomy" id="2175229"/>
    <lineage>
        <taxon>Bacteria</taxon>
        <taxon>Pseudomonadati</taxon>
        <taxon>Pseudomonadota</taxon>
        <taxon>Betaproteobacteria</taxon>
        <taxon>Burkholderiales</taxon>
        <taxon>Alcaligenaceae</taxon>
        <taxon>Corticimicrobacter</taxon>
    </lineage>
</organism>
<sequence length="340" mass="36112">MHAALSRLLHFVSLSALLIIAGCGTSGYVPGKGGYYEDDGPDSRPPSASQLERIPDATPRVEPLASGPNRPYTVLGRSYTPDTSGRPYVKRGIASWYGKKFHGNKTSNGEIYDMYAMTAAHPTLPIPSYVRVTRTSSGKSVVLRVNDRGPFHADRIIDLSYVAAHKLDLIGPGSGEVVVEWISPDAIRNGAWQQAGNTAQATGNSYQDDPPIASISLAAPVSTPIAQDSGVQQGTPLPAPERRPEPVATPQATPATASPRAAIAGGYEVQLGAFSQHINAQRLVDRIQPYLPAGSQTAYVDDSTGLHRVRIGPYSNLGQAQEASRQVADRIGMPAIVISP</sequence>
<dbReference type="Gene3D" id="2.40.40.10">
    <property type="entry name" value="RlpA-like domain"/>
    <property type="match status" value="1"/>
</dbReference>
<keyword evidence="4" id="KW-0564">Palmitate</keyword>
<dbReference type="Gene3D" id="3.30.70.1070">
    <property type="entry name" value="Sporulation related repeat"/>
    <property type="match status" value="1"/>
</dbReference>
<dbReference type="PANTHER" id="PTHR34183">
    <property type="entry name" value="ENDOLYTIC PEPTIDOGLYCAN TRANSGLYCOSYLASE RLPA"/>
    <property type="match status" value="1"/>
</dbReference>
<comment type="function">
    <text evidence="4">Lytic transglycosylase with a strong preference for naked glycan strands that lack stem peptides.</text>
</comment>
<dbReference type="GO" id="GO:0005886">
    <property type="term" value="C:plasma membrane"/>
    <property type="evidence" value="ECO:0007669"/>
    <property type="project" value="UniProtKB-SubCell"/>
</dbReference>
<comment type="similarity">
    <text evidence="4 5">Belongs to the RlpA family.</text>
</comment>
<dbReference type="RefSeq" id="WP_109061150.1">
    <property type="nucleotide sequence ID" value="NZ_QETA01000002.1"/>
</dbReference>
<feature type="region of interest" description="Disordered" evidence="6">
    <location>
        <begin position="226"/>
        <end position="258"/>
    </location>
</feature>
<keyword evidence="4" id="KW-1003">Cell membrane</keyword>
<dbReference type="GO" id="GO:0071555">
    <property type="term" value="P:cell wall organization"/>
    <property type="evidence" value="ECO:0007669"/>
    <property type="project" value="UniProtKB-KW"/>
</dbReference>
<dbReference type="InterPro" id="IPR036908">
    <property type="entry name" value="RlpA-like_sf"/>
</dbReference>
<dbReference type="InterPro" id="IPR007730">
    <property type="entry name" value="SPOR-like_dom"/>
</dbReference>
<feature type="compositionally biased region" description="Low complexity" evidence="6">
    <location>
        <begin position="246"/>
        <end position="258"/>
    </location>
</feature>
<proteinExistence type="inferred from homology"/>
<dbReference type="PANTHER" id="PTHR34183:SF1">
    <property type="entry name" value="ENDOLYTIC PEPTIDOGLYCAN TRANSGLYCOSYLASE RLPA"/>
    <property type="match status" value="1"/>
</dbReference>